<reference evidence="8" key="1">
    <citation type="journal article" date="2022" name="Microbiol. Spectr.">
        <title>An Nuclear Magnetic Resonance Fingerprint Matching Approach for the Identification and Structural Re-Evaluation of Pseudomonas Lipopeptides.</title>
        <authorList>
            <person name="De Roo V."/>
            <person name="Verleysen Y."/>
            <person name="Kovacs B."/>
            <person name="De Vleeschouwer M."/>
            <person name="Muangkaew P."/>
            <person name="Girard L."/>
            <person name="Hofte M."/>
            <person name="De Mot R."/>
            <person name="Madder A."/>
            <person name="Geudens N."/>
            <person name="Martins J.C."/>
        </authorList>
    </citation>
    <scope>NUCLEOTIDE SEQUENCE</scope>
    <source>
        <strain evidence="8">COR51</strain>
    </source>
</reference>
<feature type="domain" description="NEL" evidence="7">
    <location>
        <begin position="1218"/>
        <end position="1517"/>
    </location>
</feature>
<proteinExistence type="inferred from homology"/>
<keyword evidence="6" id="KW-1035">Host cytoplasm</keyword>
<dbReference type="InterPro" id="IPR050216">
    <property type="entry name" value="LRR_domain-containing"/>
</dbReference>
<dbReference type="Pfam" id="PF13855">
    <property type="entry name" value="LRR_8"/>
    <property type="match status" value="1"/>
</dbReference>
<dbReference type="Proteomes" id="UP001139994">
    <property type="component" value="Unassembled WGS sequence"/>
</dbReference>
<dbReference type="InterPro" id="IPR003591">
    <property type="entry name" value="Leu-rich_rpt_typical-subtyp"/>
</dbReference>
<dbReference type="Gene3D" id="3.80.10.10">
    <property type="entry name" value="Ribonuclease Inhibitor"/>
    <property type="match status" value="1"/>
</dbReference>
<evidence type="ECO:0000256" key="1">
    <source>
        <dbReference type="ARBA" id="ARBA00000900"/>
    </source>
</evidence>
<evidence type="ECO:0000259" key="7">
    <source>
        <dbReference type="PROSITE" id="PS52053"/>
    </source>
</evidence>
<dbReference type="EMBL" id="JAOSLA010000011">
    <property type="protein sequence ID" value="MCU7238361.1"/>
    <property type="molecule type" value="Genomic_DNA"/>
</dbReference>
<organism evidence="8 9">
    <name type="scientific">Pseudomonas peradeniyensis</name>
    <dbReference type="NCBI Taxonomy" id="2745488"/>
    <lineage>
        <taxon>Bacteria</taxon>
        <taxon>Pseudomonadati</taxon>
        <taxon>Pseudomonadota</taxon>
        <taxon>Gammaproteobacteria</taxon>
        <taxon>Pseudomonadales</taxon>
        <taxon>Pseudomonadaceae</taxon>
        <taxon>Pseudomonas</taxon>
    </lineage>
</organism>
<evidence type="ECO:0000256" key="6">
    <source>
        <dbReference type="PROSITE-ProRule" id="PRU01398"/>
    </source>
</evidence>
<dbReference type="InterPro" id="IPR032675">
    <property type="entry name" value="LRR_dom_sf"/>
</dbReference>
<evidence type="ECO:0000256" key="4">
    <source>
        <dbReference type="ARBA" id="ARBA00022737"/>
    </source>
</evidence>
<name>A0ABT2V9I0_9PSED</name>
<accession>A0ABT2V9I0</accession>
<feature type="active site" description="Glycyl thioester intermediate" evidence="6">
    <location>
        <position position="1305"/>
    </location>
</feature>
<evidence type="ECO:0000256" key="5">
    <source>
        <dbReference type="ARBA" id="ARBA00023026"/>
    </source>
</evidence>
<dbReference type="PANTHER" id="PTHR48051">
    <property type="match status" value="1"/>
</dbReference>
<evidence type="ECO:0000256" key="3">
    <source>
        <dbReference type="ARBA" id="ARBA00022614"/>
    </source>
</evidence>
<protein>
    <recommendedName>
        <fullName evidence="2">RING-type E3 ubiquitin transferase</fullName>
        <ecNumber evidence="2">2.3.2.27</ecNumber>
    </recommendedName>
</protein>
<dbReference type="Gene3D" id="1.20.58.360">
    <property type="entry name" value="Shigella T3SS effector IpaH defines"/>
    <property type="match status" value="1"/>
</dbReference>
<keyword evidence="4" id="KW-0677">Repeat</keyword>
<dbReference type="EC" id="2.3.2.27" evidence="2"/>
<keyword evidence="6" id="KW-0808">Transferase</keyword>
<dbReference type="RefSeq" id="WP_050704982.1">
    <property type="nucleotide sequence ID" value="NZ_JAOSLA010000011.1"/>
</dbReference>
<comment type="caution">
    <text evidence="8">The sequence shown here is derived from an EMBL/GenBank/DDBJ whole genome shotgun (WGS) entry which is preliminary data.</text>
</comment>
<dbReference type="InterPro" id="IPR029487">
    <property type="entry name" value="NEL_dom"/>
</dbReference>
<keyword evidence="5" id="KW-0843">Virulence</keyword>
<gene>
    <name evidence="8" type="ORF">OC929_09880</name>
</gene>
<dbReference type="SUPFAM" id="SSF52058">
    <property type="entry name" value="L domain-like"/>
    <property type="match status" value="1"/>
</dbReference>
<keyword evidence="3" id="KW-0433">Leucine-rich repeat</keyword>
<keyword evidence="9" id="KW-1185">Reference proteome</keyword>
<reference evidence="8" key="2">
    <citation type="submission" date="2022-09" db="EMBL/GenBank/DDBJ databases">
        <authorList>
            <person name="Cesa-Luna C."/>
            <person name="Girard L."/>
            <person name="Lood C."/>
            <person name="Hofte M."/>
            <person name="De Mot R."/>
        </authorList>
    </citation>
    <scope>NUCLEOTIDE SEQUENCE</scope>
    <source>
        <strain evidence="8">COR51</strain>
    </source>
</reference>
<dbReference type="InterPro" id="IPR001611">
    <property type="entry name" value="Leu-rich_rpt"/>
</dbReference>
<keyword evidence="6" id="KW-0832">Ubl conjugation</keyword>
<dbReference type="PROSITE" id="PS51450">
    <property type="entry name" value="LRR"/>
    <property type="match status" value="1"/>
</dbReference>
<keyword evidence="6" id="KW-0833">Ubl conjugation pathway</keyword>
<comment type="PTM">
    <text evidence="6">Ubiquitinated in the presence of host E1 ubiquitin-activating enzyme, E2 ubiquitin-conjugating enzyme and ubiquitin.</text>
</comment>
<comment type="similarity">
    <text evidence="6">Belongs to the LRR-containing bacterial E3 ligase family.</text>
</comment>
<evidence type="ECO:0000313" key="8">
    <source>
        <dbReference type="EMBL" id="MCU7238361.1"/>
    </source>
</evidence>
<evidence type="ECO:0000256" key="2">
    <source>
        <dbReference type="ARBA" id="ARBA00012483"/>
    </source>
</evidence>
<comment type="catalytic activity">
    <reaction evidence="1">
        <text>S-ubiquitinyl-[E2 ubiquitin-conjugating enzyme]-L-cysteine + [acceptor protein]-L-lysine = [E2 ubiquitin-conjugating enzyme]-L-cysteine + N(6)-ubiquitinyl-[acceptor protein]-L-lysine.</text>
        <dbReference type="EC" id="2.3.2.27"/>
    </reaction>
</comment>
<evidence type="ECO:0000313" key="9">
    <source>
        <dbReference type="Proteomes" id="UP001139994"/>
    </source>
</evidence>
<keyword evidence="6" id="KW-0964">Secreted</keyword>
<dbReference type="SMART" id="SM00369">
    <property type="entry name" value="LRR_TYP"/>
    <property type="match status" value="3"/>
</dbReference>
<reference evidence="8" key="3">
    <citation type="journal article" date="2023" name="mSystems">
        <title>Charting the Lipopeptidome of Nonpathogenic Pseudomonas.</title>
        <authorList>
            <person name="Cesa-Luna C."/>
            <person name="Geudens N."/>
            <person name="Girard L."/>
            <person name="De Roo V."/>
            <person name="Maklad H.R."/>
            <person name="Martins J.C."/>
            <person name="Hofte M."/>
            <person name="De Mot R."/>
        </authorList>
    </citation>
    <scope>NUCLEOTIDE SEQUENCE</scope>
    <source>
        <strain evidence="8">COR51</strain>
    </source>
</reference>
<dbReference type="Pfam" id="PF20178">
    <property type="entry name" value="ToxA_N"/>
    <property type="match status" value="1"/>
</dbReference>
<sequence>MTSNTLLPTEAGRNAQLRVLLDKFIGARLPDWFTQASVERLRALHKAFQVHEKSRQQLARATTALVSAQQFAEQHFQPMLKTLLPDGPALDALEWVDAWYGVTPILSTPSVEPHELRSPARLRLMQNFPTSASFFVATGLVNSGASAVLSNPEGVAGACRKLDLGKQYQALIAQVLSPANRTLLAEHKRAAFVLMCELALCRAQISVEEYMALDQLSSGKADQPGQQCFAGAGELRMLGFTVENALKIQLRDAQGTDKGVILYVPDDGQNSLRRFDSARRMEQALASELENADIRRDFRERIRLRDRAAFSRLLEVRLSDDVPDLQMEGAASGQDIFSTLATTQVERFKDDGKLLLVSNADADQRAANERLATWSGIGFTVLGLAGLGIPIVGVALFATLVVDTLAHVYEGAVDWSEGHQHEALEHLFSVAETVAITAATAAGAMAVASVLKRSSFVDLLDPVKTNLGARLWQSDLQVYESDPGAARLLDNGLYGEGSRRWLRVDDKYYELQREAPGKPWSLRHAERADAYGPPVDFNGERCWRIRLERPLEWDDSTRMLNRLWPLDPPLSAETAGRILQVAGVDKEALRGVLVENRQAPITLRDTLRRYMAASRVSALFSALEKPGALLEDTQVLAWCRACADMHTLEDPAIGRQLLTRRYELREALQNHLAEDLLLAEDPLEALPDDEPPADALLKQLQSEFPGLPLAYATEAVQGADSMLRRVAISESRLPMTILKQVRSLLGQARLTRALEGLLLDTSYTDGTGELVLALLPRLANWPASLNLELREGSAFGRLISVLDPQGLREKRTVLVWRSGQFHLYDHQGLALEQDIDAPGGLFQALVGVLGQEGRQALKLTGQSPAEQLRQAIIGELPISRDAIINRLGWRAVAPRFNPGKRLPDGRVGYTLGGSLSRRSGTMDTLRLRVRALYPSLSIVEVDRMIQEWQLRTGDAIEELLSQETNFTYLEDTLSAWEREPRSRALRNRRRQFSNRLRSAWRHEGETIRSHSQDRVGRILSIGGWRIGSLPDLPAEIDMGHIYELRMSGMDLMSMSPMFLGCFDSLETLSLNNNLLTTVPEQIAQLPRLRRLEMRSNRIQMNASGVATLSSLEGLETLVLDFNPLRSLELDFSRLTELQFLRADRCSLRSVPTGIERCTQLILADLRFNLISTIPNGLMATSRTFRRRVNLDGNPVPLPTLTAFMAGDADEPVDAQLPEVIDPLQRWLETGEPQGRAERRAMWQRVQQLEGSAQWFQLLATLTRTQDFLQAPEYLGEQVWQLIEDIDTDSVLRDDLFTHAGIQLTCHDSVAERFSRLWMRALVHHAELQGKVGSNGDELLKLGRALFRLDRLDEFARQEVMVREAARQEVDELEVVLGLRVELADTLGLIGQPRSMLYGAVANITPSLKERAVDAVLADETDGHLVQSLANREFWRDYLKVRHGELFAQHDEEFAEKLAALDEQALSSDAYLKACNAVAAEREASERAMTVTLTQEVLDLEAVGVKLDPEDGESAQPD</sequence>
<dbReference type="InterPro" id="IPR046673">
    <property type="entry name" value="ToxA_N"/>
</dbReference>
<dbReference type="PANTHER" id="PTHR48051:SF1">
    <property type="entry name" value="RAS SUPPRESSOR PROTEIN 1"/>
    <property type="match status" value="1"/>
</dbReference>
<dbReference type="Pfam" id="PF14496">
    <property type="entry name" value="NEL"/>
    <property type="match status" value="1"/>
</dbReference>
<dbReference type="PROSITE" id="PS52053">
    <property type="entry name" value="NEL"/>
    <property type="match status" value="1"/>
</dbReference>